<keyword evidence="6" id="KW-0533">Nickel</keyword>
<keyword evidence="10" id="KW-0921">Nickel transport</keyword>
<dbReference type="PANTHER" id="PTHR40659">
    <property type="entry name" value="NICKEL/COBALT EFFLUX SYSTEM RCNA"/>
    <property type="match status" value="1"/>
</dbReference>
<evidence type="ECO:0000313" key="14">
    <source>
        <dbReference type="EMBL" id="QHX42682.1"/>
    </source>
</evidence>
<feature type="transmembrane region" description="Helical" evidence="13">
    <location>
        <begin position="242"/>
        <end position="265"/>
    </location>
</feature>
<dbReference type="Proteomes" id="UP000464374">
    <property type="component" value="Chromosome"/>
</dbReference>
<evidence type="ECO:0000256" key="2">
    <source>
        <dbReference type="ARBA" id="ARBA00004651"/>
    </source>
</evidence>
<dbReference type="Pfam" id="PF03824">
    <property type="entry name" value="NicO"/>
    <property type="match status" value="1"/>
</dbReference>
<dbReference type="GO" id="GO:0015099">
    <property type="term" value="F:nickel cation transmembrane transporter activity"/>
    <property type="evidence" value="ECO:0007669"/>
    <property type="project" value="UniProtKB-UniRule"/>
</dbReference>
<dbReference type="AlphaFoldDB" id="A0A6P1Y180"/>
<name>A0A6P1Y180_9SPIR</name>
<accession>A0A6P1Y180</accession>
<dbReference type="KEGG" id="trz:GWP43_03595"/>
<evidence type="ECO:0000313" key="15">
    <source>
        <dbReference type="Proteomes" id="UP000464374"/>
    </source>
</evidence>
<evidence type="ECO:0000256" key="13">
    <source>
        <dbReference type="RuleBase" id="RU362101"/>
    </source>
</evidence>
<sequence length="346" mass="38189">MIRGNRVCKPTTQKKFILPTKEHRMRYGVILFVFCIITGALWANPFTGKKNTPAPVRTEKPADFIVNRQAQLHTKLGDSIYEWTQTHSAQAFWTIIGLAFFYGIMHALGPGHRKTLVFSFYLTRQAPVWEPAVTSLTLAGLHGITSLLLLLIFRNVSGALSAHTDSAAIYLEGFSFILLLLLSVASILHLLSGAFPNRFPRLRFSRRSLTSDQNGKPTYNTGSYGSARYKNYRPQHRSTENIQWGAFLLSGMYPCPAALLVLVLVSTLDAAGIGIIAVIGISAGMAIPITVAAYLAWTGRQRLFKRIGKTQKYAETTALVLSLAAYSAIFIFSFIAVLPFIKSVIG</sequence>
<evidence type="ECO:0000256" key="8">
    <source>
        <dbReference type="ARBA" id="ARBA00022989"/>
    </source>
</evidence>
<protein>
    <recommendedName>
        <fullName evidence="13">Nickel/cobalt efflux system</fullName>
    </recommendedName>
</protein>
<dbReference type="GO" id="GO:0032025">
    <property type="term" value="P:response to cobalt ion"/>
    <property type="evidence" value="ECO:0007669"/>
    <property type="project" value="TreeGrafter"/>
</dbReference>
<keyword evidence="12" id="KW-0170">Cobalt</keyword>
<evidence type="ECO:0000256" key="7">
    <source>
        <dbReference type="ARBA" id="ARBA00022692"/>
    </source>
</evidence>
<dbReference type="InterPro" id="IPR011541">
    <property type="entry name" value="Ni/Co_transpt_high_affinity"/>
</dbReference>
<evidence type="ECO:0000256" key="12">
    <source>
        <dbReference type="ARBA" id="ARBA00023285"/>
    </source>
</evidence>
<evidence type="ECO:0000256" key="10">
    <source>
        <dbReference type="ARBA" id="ARBA00023112"/>
    </source>
</evidence>
<dbReference type="InterPro" id="IPR051224">
    <property type="entry name" value="NiCoT_RcnA"/>
</dbReference>
<keyword evidence="7 13" id="KW-0812">Transmembrane</keyword>
<feature type="transmembrane region" description="Helical" evidence="13">
    <location>
        <begin position="271"/>
        <end position="297"/>
    </location>
</feature>
<keyword evidence="8 13" id="KW-1133">Transmembrane helix</keyword>
<dbReference type="GO" id="GO:0006824">
    <property type="term" value="P:cobalt ion transport"/>
    <property type="evidence" value="ECO:0007669"/>
    <property type="project" value="UniProtKB-KW"/>
</dbReference>
<evidence type="ECO:0000256" key="3">
    <source>
        <dbReference type="ARBA" id="ARBA00022426"/>
    </source>
</evidence>
<keyword evidence="5" id="KW-1003">Cell membrane</keyword>
<dbReference type="GO" id="GO:0046583">
    <property type="term" value="F:monoatomic cation efflux transmembrane transporter activity"/>
    <property type="evidence" value="ECO:0007669"/>
    <property type="project" value="TreeGrafter"/>
</dbReference>
<evidence type="ECO:0000256" key="6">
    <source>
        <dbReference type="ARBA" id="ARBA00022596"/>
    </source>
</evidence>
<keyword evidence="3" id="KW-0171">Cobalt transport</keyword>
<gene>
    <name evidence="14" type="ORF">GWP43_03595</name>
</gene>
<proteinExistence type="inferred from homology"/>
<dbReference type="EMBL" id="CP048020">
    <property type="protein sequence ID" value="QHX42682.1"/>
    <property type="molecule type" value="Genomic_DNA"/>
</dbReference>
<keyword evidence="11 13" id="KW-0472">Membrane</keyword>
<reference evidence="14 15" key="1">
    <citation type="submission" date="2020-01" db="EMBL/GenBank/DDBJ databases">
        <title>Complete genome sequence of a human oral phylogroup 1 Treponema sp. strain ATCC 700766, originally isolated from periodontitis dental plaque.</title>
        <authorList>
            <person name="Chan Y."/>
            <person name="Huo Y.-B."/>
            <person name="Yu X.-L."/>
            <person name="Zeng H."/>
            <person name="Leung W.-K."/>
            <person name="Watt R.M."/>
        </authorList>
    </citation>
    <scope>NUCLEOTIDE SEQUENCE [LARGE SCALE GENOMIC DNA]</scope>
    <source>
        <strain evidence="14 15">OMZ 804</strain>
    </source>
</reference>
<feature type="transmembrane region" description="Helical" evidence="13">
    <location>
        <begin position="173"/>
        <end position="195"/>
    </location>
</feature>
<evidence type="ECO:0000256" key="11">
    <source>
        <dbReference type="ARBA" id="ARBA00023136"/>
    </source>
</evidence>
<dbReference type="PANTHER" id="PTHR40659:SF1">
    <property type="entry name" value="NICKEL_COBALT EFFLUX SYSTEM RCNA"/>
    <property type="match status" value="1"/>
</dbReference>
<organism evidence="14 15">
    <name type="scientific">Treponema vincentii</name>
    <dbReference type="NCBI Taxonomy" id="69710"/>
    <lineage>
        <taxon>Bacteria</taxon>
        <taxon>Pseudomonadati</taxon>
        <taxon>Spirochaetota</taxon>
        <taxon>Spirochaetia</taxon>
        <taxon>Spirochaetales</taxon>
        <taxon>Treponemataceae</taxon>
        <taxon>Treponema</taxon>
    </lineage>
</organism>
<dbReference type="GO" id="GO:0005886">
    <property type="term" value="C:plasma membrane"/>
    <property type="evidence" value="ECO:0007669"/>
    <property type="project" value="UniProtKB-SubCell"/>
</dbReference>
<evidence type="ECO:0000256" key="4">
    <source>
        <dbReference type="ARBA" id="ARBA00022448"/>
    </source>
</evidence>
<feature type="transmembrane region" description="Helical" evidence="13">
    <location>
        <begin position="91"/>
        <end position="111"/>
    </location>
</feature>
<feature type="transmembrane region" description="Helical" evidence="13">
    <location>
        <begin position="318"/>
        <end position="341"/>
    </location>
</feature>
<comment type="subcellular location">
    <subcellularLocation>
        <location evidence="2 13">Cell membrane</location>
        <topology evidence="2 13">Multi-pass membrane protein</topology>
    </subcellularLocation>
</comment>
<keyword evidence="4 13" id="KW-0813">Transport</keyword>
<evidence type="ECO:0000256" key="9">
    <source>
        <dbReference type="ARBA" id="ARBA00023065"/>
    </source>
</evidence>
<dbReference type="GO" id="GO:0010045">
    <property type="term" value="P:response to nickel cation"/>
    <property type="evidence" value="ECO:0007669"/>
    <property type="project" value="TreeGrafter"/>
</dbReference>
<feature type="transmembrane region" description="Helical" evidence="13">
    <location>
        <begin position="25"/>
        <end position="43"/>
    </location>
</feature>
<keyword evidence="9" id="KW-0406">Ion transport</keyword>
<comment type="similarity">
    <text evidence="13">Belongs to the NiCoT transporter (TC 2.A.52) family.</text>
</comment>
<evidence type="ECO:0000256" key="5">
    <source>
        <dbReference type="ARBA" id="ARBA00022475"/>
    </source>
</evidence>
<feature type="transmembrane region" description="Helical" evidence="13">
    <location>
        <begin position="132"/>
        <end position="153"/>
    </location>
</feature>
<evidence type="ECO:0000256" key="1">
    <source>
        <dbReference type="ARBA" id="ARBA00002510"/>
    </source>
</evidence>
<comment type="function">
    <text evidence="1">Efflux system for nickel and cobalt.</text>
</comment>